<dbReference type="EMBL" id="JACRTD010000005">
    <property type="protein sequence ID" value="MBC8585521.1"/>
    <property type="molecule type" value="Genomic_DNA"/>
</dbReference>
<comment type="function">
    <text evidence="1">Multidrug efflux pump.</text>
</comment>
<dbReference type="GO" id="GO:0042910">
    <property type="term" value="F:xenobiotic transmembrane transporter activity"/>
    <property type="evidence" value="ECO:0007669"/>
    <property type="project" value="InterPro"/>
</dbReference>
<dbReference type="GO" id="GO:0006811">
    <property type="term" value="P:monoatomic ion transport"/>
    <property type="evidence" value="ECO:0007669"/>
    <property type="project" value="UniProtKB-KW"/>
</dbReference>
<keyword evidence="9 13" id="KW-1133">Transmembrane helix</keyword>
<feature type="transmembrane region" description="Helical" evidence="13">
    <location>
        <begin position="425"/>
        <end position="444"/>
    </location>
</feature>
<evidence type="ECO:0000256" key="2">
    <source>
        <dbReference type="ARBA" id="ARBA00004651"/>
    </source>
</evidence>
<evidence type="ECO:0000256" key="1">
    <source>
        <dbReference type="ARBA" id="ARBA00003408"/>
    </source>
</evidence>
<feature type="transmembrane region" description="Helical" evidence="13">
    <location>
        <begin position="323"/>
        <end position="347"/>
    </location>
</feature>
<evidence type="ECO:0000256" key="13">
    <source>
        <dbReference type="SAM" id="Phobius"/>
    </source>
</evidence>
<dbReference type="PIRSF" id="PIRSF006603">
    <property type="entry name" value="DinF"/>
    <property type="match status" value="1"/>
</dbReference>
<gene>
    <name evidence="14" type="ORF">H8705_07990</name>
</gene>
<reference evidence="14" key="1">
    <citation type="submission" date="2020-08" db="EMBL/GenBank/DDBJ databases">
        <title>Genome public.</title>
        <authorList>
            <person name="Liu C."/>
            <person name="Sun Q."/>
        </authorList>
    </citation>
    <scope>NUCLEOTIDE SEQUENCE</scope>
    <source>
        <strain evidence="14">NSJ-64</strain>
    </source>
</reference>
<evidence type="ECO:0000256" key="11">
    <source>
        <dbReference type="ARBA" id="ARBA00023136"/>
    </source>
</evidence>
<feature type="transmembrane region" description="Helical" evidence="13">
    <location>
        <begin position="92"/>
        <end position="113"/>
    </location>
</feature>
<protein>
    <recommendedName>
        <fullName evidence="4">Probable multidrug resistance protein NorM</fullName>
    </recommendedName>
    <alternativeName>
        <fullName evidence="12">Multidrug-efflux transporter</fullName>
    </alternativeName>
</protein>
<evidence type="ECO:0000256" key="7">
    <source>
        <dbReference type="ARBA" id="ARBA00022475"/>
    </source>
</evidence>
<evidence type="ECO:0000256" key="8">
    <source>
        <dbReference type="ARBA" id="ARBA00022692"/>
    </source>
</evidence>
<evidence type="ECO:0000256" key="4">
    <source>
        <dbReference type="ARBA" id="ARBA00020268"/>
    </source>
</evidence>
<evidence type="ECO:0000256" key="6">
    <source>
        <dbReference type="ARBA" id="ARBA00022449"/>
    </source>
</evidence>
<dbReference type="Pfam" id="PF01554">
    <property type="entry name" value="MatE"/>
    <property type="match status" value="2"/>
</dbReference>
<name>A0A926EMW0_9FIRM</name>
<dbReference type="RefSeq" id="WP_262395308.1">
    <property type="nucleotide sequence ID" value="NZ_JACRTD010000005.1"/>
</dbReference>
<dbReference type="InterPro" id="IPR050222">
    <property type="entry name" value="MATE_MdtK"/>
</dbReference>
<keyword evidence="8 13" id="KW-0812">Transmembrane</keyword>
<keyword evidence="6" id="KW-0050">Antiport</keyword>
<keyword evidence="5" id="KW-0813">Transport</keyword>
<keyword evidence="7" id="KW-1003">Cell membrane</keyword>
<dbReference type="CDD" id="cd13138">
    <property type="entry name" value="MATE_yoeA_like"/>
    <property type="match status" value="1"/>
</dbReference>
<dbReference type="NCBIfam" id="TIGR00797">
    <property type="entry name" value="matE"/>
    <property type="match status" value="1"/>
</dbReference>
<feature type="transmembrane region" description="Helical" evidence="13">
    <location>
        <begin position="21"/>
        <end position="43"/>
    </location>
</feature>
<keyword evidence="11 13" id="KW-0472">Membrane</keyword>
<dbReference type="PANTHER" id="PTHR43298:SF2">
    <property type="entry name" value="FMN_FAD EXPORTER YEEO-RELATED"/>
    <property type="match status" value="1"/>
</dbReference>
<sequence>MTTDLTQGPPGRLLWKFSLPLLWSIIFQQLYNIADSVIAGQFVGESALAAIGASYPITMIFIAIATGSNIGCSVVISQLFGAKDYKGMQTAVYTCLISILALSALLTVGGLLACKPMMALLNTPKNIFSDAALYLNIYIGGLIFLFSYNICTGIFTALGDSKTPLYFLIASSLGNIALDLIFVIYFQLGVAGVAWATFLAQGAASVLALITVLQRLKKIEKPLNPKDTEGKSTSFFSLSMLGRIGKIAVPSILQQSFISVGNLAIQGLINTYGSSVIAGYSAAIKLNTFALTSFTTLANGVSSFTAQNIGAGKLERISKGTRAGLVMSLCVAVPFIAVFFGFGHAMMGIFLDASTASPESFAVGEEFLKIVSPFYLVISIKLICDGVLRGSGAMMAFMIGTFADLILRVILSFVLSVPLGESGIWLSWPIGWTIAAVLSGWFYLTGVWKRHVV</sequence>
<dbReference type="GO" id="GO:0015297">
    <property type="term" value="F:antiporter activity"/>
    <property type="evidence" value="ECO:0007669"/>
    <property type="project" value="UniProtKB-KW"/>
</dbReference>
<feature type="transmembrane region" description="Helical" evidence="13">
    <location>
        <begin position="192"/>
        <end position="213"/>
    </location>
</feature>
<keyword evidence="15" id="KW-1185">Reference proteome</keyword>
<evidence type="ECO:0000256" key="10">
    <source>
        <dbReference type="ARBA" id="ARBA00023065"/>
    </source>
</evidence>
<evidence type="ECO:0000313" key="14">
    <source>
        <dbReference type="EMBL" id="MBC8585521.1"/>
    </source>
</evidence>
<dbReference type="PANTHER" id="PTHR43298">
    <property type="entry name" value="MULTIDRUG RESISTANCE PROTEIN NORM-RELATED"/>
    <property type="match status" value="1"/>
</dbReference>
<organism evidence="14 15">
    <name type="scientific">Youxingia wuxianensis</name>
    <dbReference type="NCBI Taxonomy" id="2763678"/>
    <lineage>
        <taxon>Bacteria</taxon>
        <taxon>Bacillati</taxon>
        <taxon>Bacillota</taxon>
        <taxon>Clostridia</taxon>
        <taxon>Eubacteriales</taxon>
        <taxon>Oscillospiraceae</taxon>
        <taxon>Youxingia</taxon>
    </lineage>
</organism>
<feature type="transmembrane region" description="Helical" evidence="13">
    <location>
        <begin position="165"/>
        <end position="186"/>
    </location>
</feature>
<dbReference type="InterPro" id="IPR048279">
    <property type="entry name" value="MdtK-like"/>
</dbReference>
<proteinExistence type="inferred from homology"/>
<dbReference type="AlphaFoldDB" id="A0A926EMW0"/>
<comment type="caution">
    <text evidence="14">The sequence shown here is derived from an EMBL/GenBank/DDBJ whole genome shotgun (WGS) entry which is preliminary data.</text>
</comment>
<feature type="transmembrane region" description="Helical" evidence="13">
    <location>
        <begin position="133"/>
        <end position="158"/>
    </location>
</feature>
<dbReference type="GO" id="GO:0005886">
    <property type="term" value="C:plasma membrane"/>
    <property type="evidence" value="ECO:0007669"/>
    <property type="project" value="UniProtKB-SubCell"/>
</dbReference>
<evidence type="ECO:0000256" key="9">
    <source>
        <dbReference type="ARBA" id="ARBA00022989"/>
    </source>
</evidence>
<dbReference type="Proteomes" id="UP000623678">
    <property type="component" value="Unassembled WGS sequence"/>
</dbReference>
<evidence type="ECO:0000313" key="15">
    <source>
        <dbReference type="Proteomes" id="UP000623678"/>
    </source>
</evidence>
<evidence type="ECO:0000256" key="12">
    <source>
        <dbReference type="ARBA" id="ARBA00031636"/>
    </source>
</evidence>
<evidence type="ECO:0000256" key="3">
    <source>
        <dbReference type="ARBA" id="ARBA00010199"/>
    </source>
</evidence>
<dbReference type="InterPro" id="IPR002528">
    <property type="entry name" value="MATE_fam"/>
</dbReference>
<feature type="transmembrane region" description="Helical" evidence="13">
    <location>
        <begin position="367"/>
        <end position="384"/>
    </location>
</feature>
<evidence type="ECO:0000256" key="5">
    <source>
        <dbReference type="ARBA" id="ARBA00022448"/>
    </source>
</evidence>
<accession>A0A926EMW0</accession>
<comment type="similarity">
    <text evidence="3">Belongs to the multi antimicrobial extrusion (MATE) (TC 2.A.66.1) family.</text>
</comment>
<feature type="transmembrane region" description="Helical" evidence="13">
    <location>
        <begin position="55"/>
        <end position="80"/>
    </location>
</feature>
<comment type="subcellular location">
    <subcellularLocation>
        <location evidence="2">Cell membrane</location>
        <topology evidence="2">Multi-pass membrane protein</topology>
    </subcellularLocation>
</comment>
<keyword evidence="10" id="KW-0406">Ion transport</keyword>
<feature type="transmembrane region" description="Helical" evidence="13">
    <location>
        <begin position="396"/>
        <end position="419"/>
    </location>
</feature>